<reference evidence="1 2" key="1">
    <citation type="submission" date="2011-08" db="EMBL/GenBank/DDBJ databases">
        <title>The Genome Sequence of Plasmodium vivax Brazil I.</title>
        <authorList>
            <consortium name="The Broad Institute Genome Sequencing Platform"/>
            <consortium name="The Broad Institute Genome Sequencing Center for Infectious Disease"/>
            <person name="Neafsey D."/>
            <person name="Carlton J."/>
            <person name="Barnwell J."/>
            <person name="Collins W."/>
            <person name="Escalante A."/>
            <person name="Mullikin J."/>
            <person name="Saul A."/>
            <person name="Guigo R."/>
            <person name="Camara F."/>
            <person name="Young S.K."/>
            <person name="Zeng Q."/>
            <person name="Gargeya S."/>
            <person name="Fitzgerald M."/>
            <person name="Haas B."/>
            <person name="Abouelleil A."/>
            <person name="Alvarado L."/>
            <person name="Arachchi H.M."/>
            <person name="Berlin A."/>
            <person name="Brown A."/>
            <person name="Chapman S.B."/>
            <person name="Chen Z."/>
            <person name="Dunbar C."/>
            <person name="Freedman E."/>
            <person name="Gearin G."/>
            <person name="Gellesch M."/>
            <person name="Goldberg J."/>
            <person name="Griggs A."/>
            <person name="Gujja S."/>
            <person name="Heiman D."/>
            <person name="Howarth C."/>
            <person name="Larson L."/>
            <person name="Lui A."/>
            <person name="MacDonald P.J.P."/>
            <person name="Montmayeur A."/>
            <person name="Murphy C."/>
            <person name="Neiman D."/>
            <person name="Pearson M."/>
            <person name="Priest M."/>
            <person name="Roberts A."/>
            <person name="Saif S."/>
            <person name="Shea T."/>
            <person name="Shenoy N."/>
            <person name="Sisk P."/>
            <person name="Stolte C."/>
            <person name="Sykes S."/>
            <person name="Wortman J."/>
            <person name="Nusbaum C."/>
            <person name="Birren B."/>
        </authorList>
    </citation>
    <scope>NUCLEOTIDE SEQUENCE [LARGE SCALE GENOMIC DNA]</scope>
    <source>
        <strain evidence="1 2">Brazil I</strain>
    </source>
</reference>
<name>A0A0J9T196_PLAV1</name>
<dbReference type="Pfam" id="PF05795">
    <property type="entry name" value="Plasmodium_Vir"/>
    <property type="match status" value="1"/>
</dbReference>
<dbReference type="EMBL" id="KQ234751">
    <property type="protein sequence ID" value="KMZ88796.1"/>
    <property type="molecule type" value="Genomic_DNA"/>
</dbReference>
<dbReference type="InterPro" id="IPR008780">
    <property type="entry name" value="Plasmodium_Vir"/>
</dbReference>
<evidence type="ECO:0000313" key="1">
    <source>
        <dbReference type="EMBL" id="KMZ88796.1"/>
    </source>
</evidence>
<sequence>MTQLDLRGLLGEYVDLSSEELPSRFFYYYLKNFYNNSHQYYQVCDLVKSLPNTDSDIFNICRKFVKHLKTNYEKLDDSDLKDHHCNLLSLWIYEELDKKLEGNFSSITPIYGKLQLILSYLFNKPKGINCLRNVNLLASDTWKKSKDLYDFCVDYDEIIKKPPSNYKKCKEYETYIQGISRLYKNFESLYIQSFKDDNIEFYKKCKSYDTERMFRELKCEEKFPEQVESKVEVHDQGPLASTPVLGQKSDSTDTYGNVLLGVVATSMTSGMIFKVNKILIKTYQHYKLFNNLFAIQINSK</sequence>
<gene>
    <name evidence="1" type="ORF">PVBG_05708</name>
</gene>
<dbReference type="AlphaFoldDB" id="A0A0J9T196"/>
<accession>A0A0J9T196</accession>
<dbReference type="Proteomes" id="UP000053327">
    <property type="component" value="Unassembled WGS sequence"/>
</dbReference>
<evidence type="ECO:0000313" key="2">
    <source>
        <dbReference type="Proteomes" id="UP000053327"/>
    </source>
</evidence>
<protein>
    <submittedName>
        <fullName evidence="1">Uncharacterized protein</fullName>
    </submittedName>
</protein>
<organism evidence="1 2">
    <name type="scientific">Plasmodium vivax (strain Brazil I)</name>
    <dbReference type="NCBI Taxonomy" id="1033975"/>
    <lineage>
        <taxon>Eukaryota</taxon>
        <taxon>Sar</taxon>
        <taxon>Alveolata</taxon>
        <taxon>Apicomplexa</taxon>
        <taxon>Aconoidasida</taxon>
        <taxon>Haemosporida</taxon>
        <taxon>Plasmodiidae</taxon>
        <taxon>Plasmodium</taxon>
        <taxon>Plasmodium (Plasmodium)</taxon>
    </lineage>
</organism>
<dbReference type="OrthoDB" id="389074at2759"/>
<proteinExistence type="predicted"/>